<dbReference type="EMBL" id="CAJNIZ010034747">
    <property type="protein sequence ID" value="CAE7555087.1"/>
    <property type="molecule type" value="Genomic_DNA"/>
</dbReference>
<evidence type="ECO:0000313" key="2">
    <source>
        <dbReference type="EMBL" id="CAE7555087.1"/>
    </source>
</evidence>
<sequence>MHLNMISGAPSTTIQANETPIPSDALDFFVTTFGTTIFLRFCVSAWLWLFPTDIAVSNNQRENSAQGKIFLRNFFSDVGLGGLIKFHFFSVYQADTLQDTTKAADQKYHGPGEHILGESLVGPYLQVLLFRERQCYLHLTDFSFVTMVEGSGPGGGIPLHEFRREVPPGWAPGIPDYPLRLFFERLKLWYRIYEGDDTMVGPLVAGRLQGKAQRLGMQLRLRRPDGGTDVGSDALVRLSVEEVRDPANPAVILQHAIPSGVQALCNSLREAFGMSDQDLVSRSIEDLMEFRRGKLTFPEYAIEWEIRMEEAVTRAGLEINDVGKFYLFFRGAGLPQKFVEDIKLQLQGDLRRFQEAKALALRLVNRSNDSDHFYQEEDAWDDGYQQEASWDDAYWTEDDRSWMSDYQEHYDDWCGDYEDDYEQGQWYGEDAEDEQWHSPEKEVEEASFGNLSGNDGGGPSSSTATSSAQEMNGGGKYGGKGKSSAKGYGDISWNYEKSNNVSGISGTPEATLGMPMDRFQQTFLAAKARFVQLCFRTQLFVDNRLRY</sequence>
<name>A0A812U727_SYMPI</name>
<reference evidence="2" key="1">
    <citation type="submission" date="2021-02" db="EMBL/GenBank/DDBJ databases">
        <authorList>
            <person name="Dougan E. K."/>
            <person name="Rhodes N."/>
            <person name="Thang M."/>
            <person name="Chan C."/>
        </authorList>
    </citation>
    <scope>NUCLEOTIDE SEQUENCE</scope>
</reference>
<evidence type="ECO:0000256" key="1">
    <source>
        <dbReference type="SAM" id="MobiDB-lite"/>
    </source>
</evidence>
<dbReference type="OrthoDB" id="448655at2759"/>
<accession>A0A812U727</accession>
<proteinExistence type="predicted"/>
<organism evidence="2 3">
    <name type="scientific">Symbiodinium pilosum</name>
    <name type="common">Dinoflagellate</name>
    <dbReference type="NCBI Taxonomy" id="2952"/>
    <lineage>
        <taxon>Eukaryota</taxon>
        <taxon>Sar</taxon>
        <taxon>Alveolata</taxon>
        <taxon>Dinophyceae</taxon>
        <taxon>Suessiales</taxon>
        <taxon>Symbiodiniaceae</taxon>
        <taxon>Symbiodinium</taxon>
    </lineage>
</organism>
<feature type="compositionally biased region" description="Gly residues" evidence="1">
    <location>
        <begin position="472"/>
        <end position="481"/>
    </location>
</feature>
<gene>
    <name evidence="2" type="ORF">SPIL2461_LOCUS14765</name>
</gene>
<protein>
    <submittedName>
        <fullName evidence="2">Uncharacterized protein</fullName>
    </submittedName>
</protein>
<comment type="caution">
    <text evidence="2">The sequence shown here is derived from an EMBL/GenBank/DDBJ whole genome shotgun (WGS) entry which is preliminary data.</text>
</comment>
<feature type="region of interest" description="Disordered" evidence="1">
    <location>
        <begin position="430"/>
        <end position="481"/>
    </location>
</feature>
<evidence type="ECO:0000313" key="3">
    <source>
        <dbReference type="Proteomes" id="UP000649617"/>
    </source>
</evidence>
<dbReference type="Proteomes" id="UP000649617">
    <property type="component" value="Unassembled WGS sequence"/>
</dbReference>
<keyword evidence="3" id="KW-1185">Reference proteome</keyword>
<dbReference type="AlphaFoldDB" id="A0A812U727"/>